<name>A0A401WXL5_ACEPA</name>
<feature type="compositionally biased region" description="Polar residues" evidence="1">
    <location>
        <begin position="94"/>
        <end position="109"/>
    </location>
</feature>
<evidence type="ECO:0000313" key="2">
    <source>
        <dbReference type="EMBL" id="GCD53950.1"/>
    </source>
</evidence>
<accession>A0A401WXL5</accession>
<feature type="region of interest" description="Disordered" evidence="1">
    <location>
        <begin position="29"/>
        <end position="78"/>
    </location>
</feature>
<protein>
    <submittedName>
        <fullName evidence="2">Uncharacterized protein</fullName>
    </submittedName>
</protein>
<evidence type="ECO:0000256" key="1">
    <source>
        <dbReference type="SAM" id="MobiDB-lite"/>
    </source>
</evidence>
<proteinExistence type="predicted"/>
<dbReference type="AlphaFoldDB" id="A0A401WXL5"/>
<gene>
    <name evidence="2" type="ORF">NBRC3188_2647</name>
</gene>
<feature type="compositionally biased region" description="Polar residues" evidence="1">
    <location>
        <begin position="56"/>
        <end position="78"/>
    </location>
</feature>
<reference evidence="2 3" key="1">
    <citation type="submission" date="2016-06" db="EMBL/GenBank/DDBJ databases">
        <title>Acetobacter pasteurianus NBRC 3188 whole genome sequencing project.</title>
        <authorList>
            <person name="Matsutani M."/>
            <person name="Shiwa Y."/>
            <person name="Okamoto-Kainuma A."/>
            <person name="Ishikawa M."/>
            <person name="Koizumi Y."/>
            <person name="Yoshikawa H."/>
            <person name="Yakushi T."/>
            <person name="Matsushita K."/>
        </authorList>
    </citation>
    <scope>NUCLEOTIDE SEQUENCE [LARGE SCALE GENOMIC DNA]</scope>
    <source>
        <strain evidence="2 3">NBRC 3188</strain>
    </source>
</reference>
<feature type="region of interest" description="Disordered" evidence="1">
    <location>
        <begin position="94"/>
        <end position="133"/>
    </location>
</feature>
<dbReference type="EMBL" id="BDES01000070">
    <property type="protein sequence ID" value="GCD53950.1"/>
    <property type="molecule type" value="Genomic_DNA"/>
</dbReference>
<dbReference type="RefSeq" id="WP_124296319.1">
    <property type="nucleotide sequence ID" value="NZ_BDES01000070.1"/>
</dbReference>
<evidence type="ECO:0000313" key="3">
    <source>
        <dbReference type="Proteomes" id="UP000287300"/>
    </source>
</evidence>
<organism evidence="2 3">
    <name type="scientific">Acetobacter pasteurianus NBRC 3188</name>
    <dbReference type="NCBI Taxonomy" id="1226663"/>
    <lineage>
        <taxon>Bacteria</taxon>
        <taxon>Pseudomonadati</taxon>
        <taxon>Pseudomonadota</taxon>
        <taxon>Alphaproteobacteria</taxon>
        <taxon>Acetobacterales</taxon>
        <taxon>Acetobacteraceae</taxon>
        <taxon>Acetobacter</taxon>
    </lineage>
</organism>
<comment type="caution">
    <text evidence="2">The sequence shown here is derived from an EMBL/GenBank/DDBJ whole genome shotgun (WGS) entry which is preliminary data.</text>
</comment>
<sequence>MALKSHRWVTLAAIASLILTPITPEIALARGGGGGGHGGGGHSASAGPSASHSDAEGTSSSSHTATEGGKETSSNINSHMVARRNWFHFFSWKRQSPSARGGSQANPPSSIYPDECSKGGANKGINPRCPQST</sequence>
<dbReference type="Proteomes" id="UP000287300">
    <property type="component" value="Unassembled WGS sequence"/>
</dbReference>
<feature type="compositionally biased region" description="Low complexity" evidence="1">
    <location>
        <begin position="43"/>
        <end position="52"/>
    </location>
</feature>
<feature type="compositionally biased region" description="Gly residues" evidence="1">
    <location>
        <begin position="30"/>
        <end position="42"/>
    </location>
</feature>